<name>A0A5C3FQS0_PSEA2</name>
<evidence type="ECO:0000256" key="1">
    <source>
        <dbReference type="SAM" id="MobiDB-lite"/>
    </source>
</evidence>
<gene>
    <name evidence="2" type="ORF">PSANT_04328</name>
</gene>
<feature type="region of interest" description="Disordered" evidence="1">
    <location>
        <begin position="158"/>
        <end position="187"/>
    </location>
</feature>
<feature type="compositionally biased region" description="Low complexity" evidence="1">
    <location>
        <begin position="178"/>
        <end position="187"/>
    </location>
</feature>
<dbReference type="OrthoDB" id="10592777at2759"/>
<keyword evidence="3" id="KW-1185">Reference proteome</keyword>
<dbReference type="EMBL" id="OOIQ01000010">
    <property type="protein sequence ID" value="SPO46642.1"/>
    <property type="molecule type" value="Genomic_DNA"/>
</dbReference>
<comment type="caution">
    <text evidence="2">The sequence shown here is derived from an EMBL/GenBank/DDBJ whole genome shotgun (WGS) entry which is preliminary data.</text>
</comment>
<sequence length="237" mass="25436">MRHGYVGGRQKGTHDKVCMHVQPSVQTTTTIGVLCGPQPARWSVAALDARFDARYRRNGCNTSLIQANDLDECLTQTSFVPQPWFLDRMALGIAALLARAPLQISRSSSAAAAGLATRASELSDKHAARGDRAILRNASSASLRCAVSILNSLGESRPSIGRPASPLRSVSPRRDRSPSQSSGSADSAIEAAMRAVHENVHSDAIRAQGCRTTAAHFDPREPSELNRHGCSERACLR</sequence>
<protein>
    <submittedName>
        <fullName evidence="2">Uncharacterized protein</fullName>
    </submittedName>
</protein>
<dbReference type="AlphaFoldDB" id="A0A5C3FQS0"/>
<evidence type="ECO:0000313" key="3">
    <source>
        <dbReference type="Proteomes" id="UP000325008"/>
    </source>
</evidence>
<proteinExistence type="predicted"/>
<evidence type="ECO:0000313" key="2">
    <source>
        <dbReference type="EMBL" id="SPO46642.1"/>
    </source>
</evidence>
<dbReference type="Proteomes" id="UP000325008">
    <property type="component" value="Unassembled WGS sequence"/>
</dbReference>
<organism evidence="2 3">
    <name type="scientific">Pseudozyma antarctica</name>
    <name type="common">Yeast</name>
    <name type="synonym">Candida antarctica</name>
    <dbReference type="NCBI Taxonomy" id="84753"/>
    <lineage>
        <taxon>Eukaryota</taxon>
        <taxon>Fungi</taxon>
        <taxon>Dikarya</taxon>
        <taxon>Basidiomycota</taxon>
        <taxon>Ustilaginomycotina</taxon>
        <taxon>Ustilaginomycetes</taxon>
        <taxon>Ustilaginales</taxon>
        <taxon>Ustilaginaceae</taxon>
        <taxon>Moesziomyces</taxon>
    </lineage>
</organism>
<reference evidence="2" key="1">
    <citation type="submission" date="2018-03" db="EMBL/GenBank/DDBJ databases">
        <authorList>
            <person name="Guldener U."/>
        </authorList>
    </citation>
    <scope>NUCLEOTIDE SEQUENCE [LARGE SCALE GENOMIC DNA]</scope>
    <source>
        <strain evidence="2">ATCC34888</strain>
    </source>
</reference>
<accession>A0A5C3FQS0</accession>